<dbReference type="Proteomes" id="UP000050761">
    <property type="component" value="Unassembled WGS sequence"/>
</dbReference>
<sequence length="78" mass="8758">MITPPRVQQVELCGATKIKWWRMKEKEAAVISRVRLPTVTTVDEIGEGLPARYAKLQGWNSALRSLDDAKSTTDGRTM</sequence>
<reference evidence="3" key="2">
    <citation type="submission" date="2019-09" db="UniProtKB">
        <authorList>
            <consortium name="WormBaseParasite"/>
        </authorList>
    </citation>
    <scope>IDENTIFICATION</scope>
</reference>
<proteinExistence type="predicted"/>
<dbReference type="AlphaFoldDB" id="A0A183G4W6"/>
<protein>
    <submittedName>
        <fullName evidence="3">Transposase</fullName>
    </submittedName>
</protein>
<dbReference type="EMBL" id="UZAH01029515">
    <property type="protein sequence ID" value="VDP06466.1"/>
    <property type="molecule type" value="Genomic_DNA"/>
</dbReference>
<evidence type="ECO:0000313" key="3">
    <source>
        <dbReference type="WBParaSite" id="HPBE_0001660301-mRNA-1"/>
    </source>
</evidence>
<dbReference type="WBParaSite" id="HPBE_0001660301-mRNA-1">
    <property type="protein sequence ID" value="HPBE_0001660301-mRNA-1"/>
    <property type="gene ID" value="HPBE_0001660301"/>
</dbReference>
<gene>
    <name evidence="1" type="ORF">HPBE_LOCUS16602</name>
</gene>
<evidence type="ECO:0000313" key="2">
    <source>
        <dbReference type="Proteomes" id="UP000050761"/>
    </source>
</evidence>
<reference evidence="1 2" key="1">
    <citation type="submission" date="2018-11" db="EMBL/GenBank/DDBJ databases">
        <authorList>
            <consortium name="Pathogen Informatics"/>
        </authorList>
    </citation>
    <scope>NUCLEOTIDE SEQUENCE [LARGE SCALE GENOMIC DNA]</scope>
</reference>
<accession>A0A183G4W6</accession>
<accession>A0A3P8EH79</accession>
<evidence type="ECO:0000313" key="1">
    <source>
        <dbReference type="EMBL" id="VDP06466.1"/>
    </source>
</evidence>
<name>A0A183G4W6_HELPZ</name>
<keyword evidence="2" id="KW-1185">Reference proteome</keyword>
<organism evidence="2 3">
    <name type="scientific">Heligmosomoides polygyrus</name>
    <name type="common">Parasitic roundworm</name>
    <dbReference type="NCBI Taxonomy" id="6339"/>
    <lineage>
        <taxon>Eukaryota</taxon>
        <taxon>Metazoa</taxon>
        <taxon>Ecdysozoa</taxon>
        <taxon>Nematoda</taxon>
        <taxon>Chromadorea</taxon>
        <taxon>Rhabditida</taxon>
        <taxon>Rhabditina</taxon>
        <taxon>Rhabditomorpha</taxon>
        <taxon>Strongyloidea</taxon>
        <taxon>Heligmosomidae</taxon>
        <taxon>Heligmosomoides</taxon>
    </lineage>
</organism>
<dbReference type="OrthoDB" id="418748at2759"/>